<dbReference type="SUPFAM" id="SSF53067">
    <property type="entry name" value="Actin-like ATPase domain"/>
    <property type="match status" value="2"/>
</dbReference>
<dbReference type="Gene3D" id="3.30.1490.300">
    <property type="match status" value="1"/>
</dbReference>
<dbReference type="PANTHER" id="PTHR32432:SF3">
    <property type="entry name" value="ETHANOLAMINE UTILIZATION PROTEIN EUTJ"/>
    <property type="match status" value="1"/>
</dbReference>
<comment type="caution">
    <text evidence="1">The sequence shown here is derived from an EMBL/GenBank/DDBJ whole genome shotgun (WGS) entry which is preliminary data.</text>
</comment>
<dbReference type="PIRSF" id="PIRSF019169">
    <property type="entry name" value="PilM"/>
    <property type="match status" value="1"/>
</dbReference>
<dbReference type="InterPro" id="IPR005883">
    <property type="entry name" value="PilM"/>
</dbReference>
<name>A0ABQ1ISR6_9GAMM</name>
<gene>
    <name evidence="1" type="primary">pilM</name>
    <name evidence="1" type="ORF">GCM10011502_25090</name>
</gene>
<dbReference type="EMBL" id="BMKE01000023">
    <property type="protein sequence ID" value="GGB50942.1"/>
    <property type="molecule type" value="Genomic_DNA"/>
</dbReference>
<dbReference type="PANTHER" id="PTHR32432">
    <property type="entry name" value="CELL DIVISION PROTEIN FTSA-RELATED"/>
    <property type="match status" value="1"/>
</dbReference>
<organism evidence="1 2">
    <name type="scientific">Oceanisphaera marina</name>
    <dbReference type="NCBI Taxonomy" id="2017550"/>
    <lineage>
        <taxon>Bacteria</taxon>
        <taxon>Pseudomonadati</taxon>
        <taxon>Pseudomonadota</taxon>
        <taxon>Gammaproteobacteria</taxon>
        <taxon>Aeromonadales</taxon>
        <taxon>Aeromonadaceae</taxon>
        <taxon>Oceanisphaera</taxon>
    </lineage>
</organism>
<dbReference type="NCBIfam" id="TIGR01175">
    <property type="entry name" value="pilM"/>
    <property type="match status" value="1"/>
</dbReference>
<dbReference type="InterPro" id="IPR043129">
    <property type="entry name" value="ATPase_NBD"/>
</dbReference>
<dbReference type="CDD" id="cd24049">
    <property type="entry name" value="ASKHA_NBD_PilM"/>
    <property type="match status" value="1"/>
</dbReference>
<dbReference type="Proteomes" id="UP000646152">
    <property type="component" value="Unassembled WGS sequence"/>
</dbReference>
<keyword evidence="2" id="KW-1185">Reference proteome</keyword>
<reference evidence="2" key="1">
    <citation type="journal article" date="2019" name="Int. J. Syst. Evol. Microbiol.">
        <title>The Global Catalogue of Microorganisms (GCM) 10K type strain sequencing project: providing services to taxonomists for standard genome sequencing and annotation.</title>
        <authorList>
            <consortium name="The Broad Institute Genomics Platform"/>
            <consortium name="The Broad Institute Genome Sequencing Center for Infectious Disease"/>
            <person name="Wu L."/>
            <person name="Ma J."/>
        </authorList>
    </citation>
    <scope>NUCLEOTIDE SEQUENCE [LARGE SCALE GENOMIC DNA]</scope>
    <source>
        <strain evidence="2">CGMCC 1.15923</strain>
    </source>
</reference>
<evidence type="ECO:0000313" key="2">
    <source>
        <dbReference type="Proteomes" id="UP000646152"/>
    </source>
</evidence>
<evidence type="ECO:0000313" key="1">
    <source>
        <dbReference type="EMBL" id="GGB50942.1"/>
    </source>
</evidence>
<dbReference type="Pfam" id="PF11104">
    <property type="entry name" value="PilM_2"/>
    <property type="match status" value="1"/>
</dbReference>
<accession>A0ABQ1ISR6</accession>
<sequence length="322" mass="33959">MIGVDFGSHSIKALALTGLPHACRLAAMASVATPAGSILDHQLQDIPPVVSALKQLRRLLDCSYHNVATAVTGSSVTSKIIQVPASLTADVLALHIDQEAAQHLPFPLDEISLDFEVLGPSEQHPERNKVLLSAARTDNINSRVDALQQAGWQTRVVDIGSHALARAISALLVAQPHLVTIASPPDAPHLLAVVDIGAQGLTFMVMADNEVIHTRLQHLVIDPLSTVAGHSEHIHRIARHIQSNLQLFCSSSGHPAPALLCVCGGGSQLPELVPILSDTLNMTVLQPDFSAVFGGNSGDYPDAAVYGTALGLALRSFSPCPI</sequence>
<proteinExistence type="predicted"/>
<dbReference type="InterPro" id="IPR050696">
    <property type="entry name" value="FtsA/MreB"/>
</dbReference>
<protein>
    <submittedName>
        <fullName evidence="1">Pilus assembly protein PilM</fullName>
    </submittedName>
</protein>